<feature type="transmembrane region" description="Helical" evidence="1">
    <location>
        <begin position="52"/>
        <end position="78"/>
    </location>
</feature>
<accession>A0A1G2D9J0</accession>
<evidence type="ECO:0000313" key="2">
    <source>
        <dbReference type="EMBL" id="OGZ09571.1"/>
    </source>
</evidence>
<dbReference type="Proteomes" id="UP000178099">
    <property type="component" value="Unassembled WGS sequence"/>
</dbReference>
<evidence type="ECO:0000313" key="3">
    <source>
        <dbReference type="Proteomes" id="UP000178099"/>
    </source>
</evidence>
<sequence>MRYVWAYIFILIGFFVGGPAIPLMSIVSASFSMNAALAVLGAPTTPVSSQTVYVYTFLIYFTALALAALGVLFIALGIKYAVVSPARRVP</sequence>
<gene>
    <name evidence="2" type="ORF">A3D67_04545</name>
</gene>
<dbReference type="AlphaFoldDB" id="A0A1G2D9J0"/>
<reference evidence="2 3" key="1">
    <citation type="journal article" date="2016" name="Nat. Commun.">
        <title>Thousands of microbial genomes shed light on interconnected biogeochemical processes in an aquifer system.</title>
        <authorList>
            <person name="Anantharaman K."/>
            <person name="Brown C.T."/>
            <person name="Hug L.A."/>
            <person name="Sharon I."/>
            <person name="Castelle C.J."/>
            <person name="Probst A.J."/>
            <person name="Thomas B.C."/>
            <person name="Singh A."/>
            <person name="Wilkins M.J."/>
            <person name="Karaoz U."/>
            <person name="Brodie E.L."/>
            <person name="Williams K.H."/>
            <person name="Hubbard S.S."/>
            <person name="Banfield J.F."/>
        </authorList>
    </citation>
    <scope>NUCLEOTIDE SEQUENCE [LARGE SCALE GENOMIC DNA]</scope>
</reference>
<evidence type="ECO:0000256" key="1">
    <source>
        <dbReference type="SAM" id="Phobius"/>
    </source>
</evidence>
<comment type="caution">
    <text evidence="2">The sequence shown here is derived from an EMBL/GenBank/DDBJ whole genome shotgun (WGS) entry which is preliminary data.</text>
</comment>
<organism evidence="2 3">
    <name type="scientific">Candidatus Lloydbacteria bacterium RIFCSPHIGHO2_02_FULL_51_22</name>
    <dbReference type="NCBI Taxonomy" id="1798663"/>
    <lineage>
        <taxon>Bacteria</taxon>
        <taxon>Candidatus Lloydiibacteriota</taxon>
    </lineage>
</organism>
<name>A0A1G2D9J0_9BACT</name>
<proteinExistence type="predicted"/>
<keyword evidence="1" id="KW-0472">Membrane</keyword>
<protein>
    <submittedName>
        <fullName evidence="2">Uncharacterized protein</fullName>
    </submittedName>
</protein>
<keyword evidence="1" id="KW-1133">Transmembrane helix</keyword>
<feature type="transmembrane region" description="Helical" evidence="1">
    <location>
        <begin position="7"/>
        <end position="32"/>
    </location>
</feature>
<keyword evidence="1" id="KW-0812">Transmembrane</keyword>
<dbReference type="EMBL" id="MHLN01000049">
    <property type="protein sequence ID" value="OGZ09571.1"/>
    <property type="molecule type" value="Genomic_DNA"/>
</dbReference>